<keyword evidence="2" id="KW-1185">Reference proteome</keyword>
<dbReference type="InterPro" id="IPR034122">
    <property type="entry name" value="Retropepsin-like_bacterial"/>
</dbReference>
<accession>A0ABT5WSY4</accession>
<dbReference type="Proteomes" id="UP001216253">
    <property type="component" value="Unassembled WGS sequence"/>
</dbReference>
<organism evidence="1 2">
    <name type="scientific">Novosphingobium album</name>
    <name type="common">ex Liu et al. 2023</name>
    <dbReference type="NCBI Taxonomy" id="3031130"/>
    <lineage>
        <taxon>Bacteria</taxon>
        <taxon>Pseudomonadati</taxon>
        <taxon>Pseudomonadota</taxon>
        <taxon>Alphaproteobacteria</taxon>
        <taxon>Sphingomonadales</taxon>
        <taxon>Sphingomonadaceae</taxon>
        <taxon>Novosphingobium</taxon>
    </lineage>
</organism>
<dbReference type="RefSeq" id="WP_275229264.1">
    <property type="nucleotide sequence ID" value="NZ_JARESE010000050.1"/>
</dbReference>
<name>A0ABT5WSY4_9SPHN</name>
<dbReference type="Pfam" id="PF13650">
    <property type="entry name" value="Asp_protease_2"/>
    <property type="match status" value="2"/>
</dbReference>
<dbReference type="PROSITE" id="PS00141">
    <property type="entry name" value="ASP_PROTEASE"/>
    <property type="match status" value="1"/>
</dbReference>
<protein>
    <submittedName>
        <fullName evidence="1">Retroviral-like aspartic protease family protein</fullName>
    </submittedName>
</protein>
<evidence type="ECO:0000313" key="1">
    <source>
        <dbReference type="EMBL" id="MDE8653161.1"/>
    </source>
</evidence>
<dbReference type="InterPro" id="IPR001969">
    <property type="entry name" value="Aspartic_peptidase_AS"/>
</dbReference>
<evidence type="ECO:0000313" key="2">
    <source>
        <dbReference type="Proteomes" id="UP001216253"/>
    </source>
</evidence>
<dbReference type="InterPro" id="IPR021109">
    <property type="entry name" value="Peptidase_aspartic_dom_sf"/>
</dbReference>
<dbReference type="Gene3D" id="2.40.70.10">
    <property type="entry name" value="Acid Proteases"/>
    <property type="match status" value="2"/>
</dbReference>
<reference evidence="1 2" key="1">
    <citation type="submission" date="2023-03" db="EMBL/GenBank/DDBJ databases">
        <title>NovoSphingobium album sp. nov. isolated from polycyclic aromatic hydrocarbons- and heavy-metal polluted soil.</title>
        <authorList>
            <person name="Liu Z."/>
            <person name="Wang K."/>
        </authorList>
    </citation>
    <scope>NUCLEOTIDE SEQUENCE [LARGE SCALE GENOMIC DNA]</scope>
    <source>
        <strain evidence="1 2">H3SJ31-1</strain>
    </source>
</reference>
<dbReference type="CDD" id="cd05483">
    <property type="entry name" value="retropepsin_like_bacteria"/>
    <property type="match status" value="1"/>
</dbReference>
<gene>
    <name evidence="1" type="ORF">PYV00_15750</name>
</gene>
<comment type="caution">
    <text evidence="1">The sequence shown here is derived from an EMBL/GenBank/DDBJ whole genome shotgun (WGS) entry which is preliminary data.</text>
</comment>
<proteinExistence type="predicted"/>
<sequence length="307" mass="32945">MSGIAAALALLIADPVILGADQVPLTGESEPQDIIQTRDDGHERMTVPVAVEGSGPYRFLIDTGSQRTIVSSALASNLKLAPGPTVRVIGIAGSDHVATAQVGQMAFGEQTLFGLTVPLLEDQHMGADGIVGTDSLQDRRVLLDFARDTIAIGDARTLGGNRGYEIVVRARRKSGQLIMTDAMIDGVRTNVVIDTGASVTVANRALQRALREKRFGQATLASVTGQTLVADVGFARELRIAGLNINNILLAFADTPAFAQLDLEKRPAIFLGMRELRAFNRVAIDFDTRRVMFDVEKSTPRIPPLDF</sequence>
<dbReference type="SUPFAM" id="SSF50630">
    <property type="entry name" value="Acid proteases"/>
    <property type="match status" value="2"/>
</dbReference>
<dbReference type="EMBL" id="JARESE010000050">
    <property type="protein sequence ID" value="MDE8653161.1"/>
    <property type="molecule type" value="Genomic_DNA"/>
</dbReference>